<dbReference type="Pfam" id="PF20806">
    <property type="entry name" value="Integrin_A_Ig_3"/>
    <property type="match status" value="1"/>
</dbReference>
<evidence type="ECO:0000256" key="5">
    <source>
        <dbReference type="ARBA" id="ARBA00022737"/>
    </source>
</evidence>
<evidence type="ECO:0000313" key="19">
    <source>
        <dbReference type="WBParaSite" id="DME_0000641001-mRNA-1"/>
    </source>
</evidence>
<dbReference type="STRING" id="318479.A0A158Q537"/>
<organism evidence="17 19">
    <name type="scientific">Dracunculus medinensis</name>
    <name type="common">Guinea worm</name>
    <dbReference type="NCBI Taxonomy" id="318479"/>
    <lineage>
        <taxon>Eukaryota</taxon>
        <taxon>Metazoa</taxon>
        <taxon>Ecdysozoa</taxon>
        <taxon>Nematoda</taxon>
        <taxon>Chromadorea</taxon>
        <taxon>Rhabditida</taxon>
        <taxon>Spirurina</taxon>
        <taxon>Dracunculoidea</taxon>
        <taxon>Dracunculidae</taxon>
        <taxon>Dracunculus</taxon>
    </lineage>
</organism>
<dbReference type="InterPro" id="IPR018184">
    <property type="entry name" value="Integrin_alpha_C_CS"/>
</dbReference>
<feature type="signal peptide" evidence="13">
    <location>
        <begin position="1"/>
        <end position="22"/>
    </location>
</feature>
<reference evidence="19" key="1">
    <citation type="submission" date="2016-04" db="UniProtKB">
        <authorList>
            <consortium name="WormBaseParasite"/>
        </authorList>
    </citation>
    <scope>IDENTIFICATION</scope>
</reference>
<dbReference type="Gene3D" id="2.60.40.1530">
    <property type="entry name" value="ntegrin, alpha v. Chain A, domain 4"/>
    <property type="match status" value="1"/>
</dbReference>
<dbReference type="Proteomes" id="UP000038040">
    <property type="component" value="Unplaced"/>
</dbReference>
<dbReference type="InterPro" id="IPR048286">
    <property type="entry name" value="Integrin_alpha_Ig-like_3"/>
</dbReference>
<keyword evidence="3 13" id="KW-0812">Transmembrane</keyword>
<dbReference type="InterPro" id="IPR028994">
    <property type="entry name" value="Integrin_alpha_N"/>
</dbReference>
<evidence type="ECO:0000256" key="7">
    <source>
        <dbReference type="ARBA" id="ARBA00022989"/>
    </source>
</evidence>
<sequence length="1129" mass="126558">MFIELFSLLYLRLITEISITLSFNIDIHSPVFKYGLNGTYFGFAVAQHYNGIHPIILVGAPRAESGQPYTRQAGALFSCPINTIYFDKSKGWCKKEIVEYVDKNDLLKPVGYVHGKQLHYQGKNRQLLGSVVVSSAVPNGIAMVCAPLVRYHNTSAYTDGTCFVLESDLNQKEMLISCAQPGLPRTDRHNEYGSCMEGFSGYVDESMVITGLPGAKKWTGGVFSRYYPKDIFAMNLDRWTMGVEPKYHGVRSKFQGHDYLGFSVNHGRFGFWFEDDENSTIVSGATRYNQTGAVTFLPFRRSHPFGSPESHHLTLTDDSFMLLGTQLGSSFGYSIEVNDLNNDGFDDLLIGAPFEYMENTEQQYGGAVYIFFSSGKKRSKHENSKVFLEPIKIRGPDIYSQFGLSITSLGNIDDDVNKFNDFAVGAPYANGGEGAVYIYHGSKSPKDFKDQPAQVILASDIQIPVKSKLRSFGFSLSGGIDMDGNGYGDLLVGAFASDAVVLLRSRPVINIQAKLITDELKIDIDGDSSCYWEAQTCFSVTTELSVDSLNSRSTRLLDFSTNVFECMLEVVPLNVGIGSRARIVSSGDEKYTWNCGRNNKNSDWINAIKLRFSVRLRNDAKPTLPKNGEQLIDLNNFPVLNKFGSEDFASIHFNKKCGLDNICTCDLQLQSVLPGISKADDSTYMTQVGEKASIDISFVVSNFGERAYEAQLFIDYNSNELDVPVLSKKTGPVNIKSVGENYAVVSLGNPMEPRKQLKFELSFKLARGRTEGLGKPLEFRAHVNSTSEETDLSNNFWDAIVRVIKRAELELTGVSEPPIVRYGGEIRGESAMEFDEDIGVLVTHKYTVTNKGPWSVSNALIEIDWPYQVASVFPKGKWALYLLEIPTVQTMNTDNTKEIKQCSMALPTEWVNPLQLKLFLDAGVSFNYDDKLKELEAKYLAIRNHRSERSVESEETLRPSRELRIKTISVKEKSGEEVQIVRVSCAEYSAKCFTVTCSLDFLDVDATAVMEFRARLWNATFVEDYYDVTYVEISSSGRLLLDPEQGIEEDTSNNFAFASTHAYPDRPAIQEMAPIPWWLIAAAVVGGLFILFILILIFWKCGFFKRNRPSQPMLHQAEYQFRQEEWAEN</sequence>
<dbReference type="PANTHER" id="PTHR23220">
    <property type="entry name" value="INTEGRIN ALPHA"/>
    <property type="match status" value="1"/>
</dbReference>
<evidence type="ECO:0000259" key="14">
    <source>
        <dbReference type="Pfam" id="PF20805"/>
    </source>
</evidence>
<evidence type="ECO:0000256" key="4">
    <source>
        <dbReference type="ARBA" id="ARBA00022729"/>
    </source>
</evidence>
<keyword evidence="9 13" id="KW-0472">Membrane</keyword>
<evidence type="ECO:0000313" key="17">
    <source>
        <dbReference type="Proteomes" id="UP000038040"/>
    </source>
</evidence>
<evidence type="ECO:0000256" key="13">
    <source>
        <dbReference type="RuleBase" id="RU003762"/>
    </source>
</evidence>
<reference evidence="16 18" key="2">
    <citation type="submission" date="2018-11" db="EMBL/GenBank/DDBJ databases">
        <authorList>
            <consortium name="Pathogen Informatics"/>
        </authorList>
    </citation>
    <scope>NUCLEOTIDE SEQUENCE [LARGE SCALE GENOMIC DNA]</scope>
</reference>
<dbReference type="Gene3D" id="2.130.10.130">
    <property type="entry name" value="Integrin alpha, N-terminal"/>
    <property type="match status" value="1"/>
</dbReference>
<dbReference type="SUPFAM" id="SSF69179">
    <property type="entry name" value="Integrin domains"/>
    <property type="match status" value="2"/>
</dbReference>
<accession>A0A158Q537</accession>
<feature type="repeat" description="FG-GAP" evidence="12">
    <location>
        <begin position="317"/>
        <end position="380"/>
    </location>
</feature>
<dbReference type="SUPFAM" id="SSF69318">
    <property type="entry name" value="Integrin alpha N-terminal domain"/>
    <property type="match status" value="1"/>
</dbReference>
<comment type="subcellular location">
    <subcellularLocation>
        <location evidence="1 13">Membrane</location>
        <topology evidence="1 13">Single-pass type I membrane protein</topology>
    </subcellularLocation>
</comment>
<evidence type="ECO:0000313" key="18">
    <source>
        <dbReference type="Proteomes" id="UP000274756"/>
    </source>
</evidence>
<keyword evidence="8 13" id="KW-0401">Integrin</keyword>
<feature type="repeat" description="FG-GAP" evidence="12">
    <location>
        <begin position="24"/>
        <end position="88"/>
    </location>
</feature>
<dbReference type="OrthoDB" id="5317514at2759"/>
<dbReference type="EMBL" id="UYYG01001184">
    <property type="protein sequence ID" value="VDN59548.1"/>
    <property type="molecule type" value="Genomic_DNA"/>
</dbReference>
<dbReference type="Pfam" id="PF01839">
    <property type="entry name" value="FG-GAP"/>
    <property type="match status" value="1"/>
</dbReference>
<keyword evidence="18" id="KW-1185">Reference proteome</keyword>
<dbReference type="Gene3D" id="2.60.40.1510">
    <property type="entry name" value="ntegrin, alpha v. Chain A, domain 3"/>
    <property type="match status" value="1"/>
</dbReference>
<evidence type="ECO:0000256" key="6">
    <source>
        <dbReference type="ARBA" id="ARBA00022889"/>
    </source>
</evidence>
<dbReference type="GO" id="GO:0008305">
    <property type="term" value="C:integrin complex"/>
    <property type="evidence" value="ECO:0007669"/>
    <property type="project" value="InterPro"/>
</dbReference>
<dbReference type="InterPro" id="IPR000413">
    <property type="entry name" value="Integrin_alpha"/>
</dbReference>
<comment type="similarity">
    <text evidence="2 13">Belongs to the integrin alpha chain family.</text>
</comment>
<dbReference type="Proteomes" id="UP000274756">
    <property type="component" value="Unassembled WGS sequence"/>
</dbReference>
<dbReference type="GO" id="GO:0098609">
    <property type="term" value="P:cell-cell adhesion"/>
    <property type="evidence" value="ECO:0007669"/>
    <property type="project" value="TreeGrafter"/>
</dbReference>
<keyword evidence="6 13" id="KW-0130">Cell adhesion</keyword>
<dbReference type="SMART" id="SM00191">
    <property type="entry name" value="Int_alpha"/>
    <property type="match status" value="4"/>
</dbReference>
<dbReference type="PROSITE" id="PS51470">
    <property type="entry name" value="FG_GAP"/>
    <property type="match status" value="4"/>
</dbReference>
<dbReference type="AlphaFoldDB" id="A0A158Q537"/>
<feature type="domain" description="Integrin alpha second immunoglobulin-like" evidence="14">
    <location>
        <begin position="657"/>
        <end position="801"/>
    </location>
</feature>
<evidence type="ECO:0000256" key="10">
    <source>
        <dbReference type="ARBA" id="ARBA00023170"/>
    </source>
</evidence>
<dbReference type="InterPro" id="IPR048285">
    <property type="entry name" value="Integrin_alpha_Ig-like_2"/>
</dbReference>
<dbReference type="GO" id="GO:0007229">
    <property type="term" value="P:integrin-mediated signaling pathway"/>
    <property type="evidence" value="ECO:0007669"/>
    <property type="project" value="UniProtKB-KW"/>
</dbReference>
<dbReference type="InterPro" id="IPR013519">
    <property type="entry name" value="Int_alpha_beta-p"/>
</dbReference>
<feature type="chain" id="PRO_5033778624" evidence="13">
    <location>
        <begin position="23"/>
        <end position="1129"/>
    </location>
</feature>
<keyword evidence="5" id="KW-0677">Repeat</keyword>
<feature type="repeat" description="FG-GAP" evidence="12">
    <location>
        <begin position="458"/>
        <end position="520"/>
    </location>
</feature>
<evidence type="ECO:0000256" key="12">
    <source>
        <dbReference type="PROSITE-ProRule" id="PRU00803"/>
    </source>
</evidence>
<dbReference type="PRINTS" id="PR01185">
    <property type="entry name" value="INTEGRINA"/>
</dbReference>
<evidence type="ECO:0000256" key="8">
    <source>
        <dbReference type="ARBA" id="ARBA00023037"/>
    </source>
</evidence>
<dbReference type="Pfam" id="PF20805">
    <property type="entry name" value="Integrin_A_Ig_2"/>
    <property type="match status" value="1"/>
</dbReference>
<gene>
    <name evidence="16" type="ORF">DME_LOCUS9521</name>
</gene>
<proteinExistence type="inferred from homology"/>
<evidence type="ECO:0000256" key="3">
    <source>
        <dbReference type="ARBA" id="ARBA00022692"/>
    </source>
</evidence>
<dbReference type="Pfam" id="PF00357">
    <property type="entry name" value="Integrin_alpha"/>
    <property type="match status" value="1"/>
</dbReference>
<dbReference type="InterPro" id="IPR013517">
    <property type="entry name" value="FG-GAP"/>
</dbReference>
<evidence type="ECO:0000256" key="2">
    <source>
        <dbReference type="ARBA" id="ARBA00008054"/>
    </source>
</evidence>
<dbReference type="PROSITE" id="PS00242">
    <property type="entry name" value="INTEGRIN_ALPHA"/>
    <property type="match status" value="1"/>
</dbReference>
<dbReference type="GO" id="GO:0005178">
    <property type="term" value="F:integrin binding"/>
    <property type="evidence" value="ECO:0007669"/>
    <property type="project" value="TreeGrafter"/>
</dbReference>
<evidence type="ECO:0000256" key="11">
    <source>
        <dbReference type="ARBA" id="ARBA00023180"/>
    </source>
</evidence>
<evidence type="ECO:0000256" key="1">
    <source>
        <dbReference type="ARBA" id="ARBA00004479"/>
    </source>
</evidence>
<feature type="repeat" description="FG-GAP" evidence="12">
    <location>
        <begin position="388"/>
        <end position="448"/>
    </location>
</feature>
<evidence type="ECO:0000256" key="9">
    <source>
        <dbReference type="ARBA" id="ARBA00023136"/>
    </source>
</evidence>
<dbReference type="PANTHER" id="PTHR23220:SF122">
    <property type="entry name" value="INTEGRIN ALPHA-PS1"/>
    <property type="match status" value="1"/>
</dbReference>
<evidence type="ECO:0000313" key="16">
    <source>
        <dbReference type="EMBL" id="VDN59548.1"/>
    </source>
</evidence>
<dbReference type="GO" id="GO:0007160">
    <property type="term" value="P:cell-matrix adhesion"/>
    <property type="evidence" value="ECO:0007669"/>
    <property type="project" value="TreeGrafter"/>
</dbReference>
<dbReference type="Gene3D" id="1.20.5.930">
    <property type="entry name" value="Bicelle-embedded integrin alpha(iib) transmembrane segment"/>
    <property type="match status" value="1"/>
</dbReference>
<keyword evidence="10 13" id="KW-0675">Receptor</keyword>
<dbReference type="GO" id="GO:0009897">
    <property type="term" value="C:external side of plasma membrane"/>
    <property type="evidence" value="ECO:0007669"/>
    <property type="project" value="TreeGrafter"/>
</dbReference>
<evidence type="ECO:0000259" key="15">
    <source>
        <dbReference type="Pfam" id="PF20806"/>
    </source>
</evidence>
<dbReference type="InterPro" id="IPR032695">
    <property type="entry name" value="Integrin_dom_sf"/>
</dbReference>
<keyword evidence="11" id="KW-0325">Glycoprotein</keyword>
<feature type="domain" description="Integrin alpha third immunoglobulin-like" evidence="15">
    <location>
        <begin position="809"/>
        <end position="1064"/>
    </location>
</feature>
<protein>
    <submittedName>
        <fullName evidence="19">Integrin_alpha2 domain-containing protein</fullName>
    </submittedName>
</protein>
<keyword evidence="7 13" id="KW-1133">Transmembrane helix</keyword>
<feature type="transmembrane region" description="Helical" evidence="13">
    <location>
        <begin position="1075"/>
        <end position="1099"/>
    </location>
</feature>
<name>A0A158Q537_DRAME</name>
<keyword evidence="4 13" id="KW-0732">Signal</keyword>
<dbReference type="Gene3D" id="2.60.40.1460">
    <property type="entry name" value="Integrin domains. Chain A, domain 2"/>
    <property type="match status" value="1"/>
</dbReference>
<dbReference type="WBParaSite" id="DME_0000641001-mRNA-1">
    <property type="protein sequence ID" value="DME_0000641001-mRNA-1"/>
    <property type="gene ID" value="DME_0000641001"/>
</dbReference>
<dbReference type="GO" id="GO:0033627">
    <property type="term" value="P:cell adhesion mediated by integrin"/>
    <property type="evidence" value="ECO:0007669"/>
    <property type="project" value="TreeGrafter"/>
</dbReference>